<comment type="similarity">
    <text evidence="6">Belongs to the major facilitator superfamily. Phosphate:H(+) symporter (TC 2.A.1.9) family.</text>
</comment>
<proteinExistence type="inferred from homology"/>
<reference evidence="9 10" key="1">
    <citation type="submission" date="2019-12" db="EMBL/GenBank/DDBJ databases">
        <authorList>
            <person name="Alioto T."/>
            <person name="Alioto T."/>
            <person name="Gomez Garrido J."/>
        </authorList>
    </citation>
    <scope>NUCLEOTIDE SEQUENCE [LARGE SCALE GENOMIC DNA]</scope>
</reference>
<dbReference type="OrthoDB" id="4139357at2759"/>
<dbReference type="AlphaFoldDB" id="A0A8S0TZS7"/>
<dbReference type="PROSITE" id="PS00216">
    <property type="entry name" value="SUGAR_TRANSPORT_1"/>
    <property type="match status" value="1"/>
</dbReference>
<keyword evidence="4 7" id="KW-1133">Transmembrane helix</keyword>
<dbReference type="Gene3D" id="1.20.1250.20">
    <property type="entry name" value="MFS general substrate transporter like domains"/>
    <property type="match status" value="1"/>
</dbReference>
<evidence type="ECO:0000256" key="5">
    <source>
        <dbReference type="ARBA" id="ARBA00023136"/>
    </source>
</evidence>
<keyword evidence="10" id="KW-1185">Reference proteome</keyword>
<organism evidence="9 10">
    <name type="scientific">Olea europaea subsp. europaea</name>
    <dbReference type="NCBI Taxonomy" id="158383"/>
    <lineage>
        <taxon>Eukaryota</taxon>
        <taxon>Viridiplantae</taxon>
        <taxon>Streptophyta</taxon>
        <taxon>Embryophyta</taxon>
        <taxon>Tracheophyta</taxon>
        <taxon>Spermatophyta</taxon>
        <taxon>Magnoliopsida</taxon>
        <taxon>eudicotyledons</taxon>
        <taxon>Gunneridae</taxon>
        <taxon>Pentapetalae</taxon>
        <taxon>asterids</taxon>
        <taxon>lamiids</taxon>
        <taxon>Lamiales</taxon>
        <taxon>Oleaceae</taxon>
        <taxon>Oleeae</taxon>
        <taxon>Olea</taxon>
    </lineage>
</organism>
<evidence type="ECO:0000256" key="7">
    <source>
        <dbReference type="SAM" id="Phobius"/>
    </source>
</evidence>
<dbReference type="SUPFAM" id="SSF103473">
    <property type="entry name" value="MFS general substrate transporter"/>
    <property type="match status" value="1"/>
</dbReference>
<feature type="transmembrane region" description="Helical" evidence="7">
    <location>
        <begin position="361"/>
        <end position="379"/>
    </location>
</feature>
<comment type="caution">
    <text evidence="9">The sequence shown here is derived from an EMBL/GenBank/DDBJ whole genome shotgun (WGS) entry which is preliminary data.</text>
</comment>
<feature type="transmembrane region" description="Helical" evidence="7">
    <location>
        <begin position="474"/>
        <end position="494"/>
    </location>
</feature>
<dbReference type="GO" id="GO:0022857">
    <property type="term" value="F:transmembrane transporter activity"/>
    <property type="evidence" value="ECO:0007669"/>
    <property type="project" value="InterPro"/>
</dbReference>
<feature type="transmembrane region" description="Helical" evidence="7">
    <location>
        <begin position="386"/>
        <end position="403"/>
    </location>
</feature>
<feature type="transmembrane region" description="Helical" evidence="7">
    <location>
        <begin position="40"/>
        <end position="63"/>
    </location>
</feature>
<feature type="transmembrane region" description="Helical" evidence="7">
    <location>
        <begin position="307"/>
        <end position="328"/>
    </location>
</feature>
<evidence type="ECO:0000256" key="6">
    <source>
        <dbReference type="ARBA" id="ARBA00044504"/>
    </source>
</evidence>
<accession>A0A8S0TZS7</accession>
<feature type="transmembrane region" description="Helical" evidence="7">
    <location>
        <begin position="122"/>
        <end position="143"/>
    </location>
</feature>
<evidence type="ECO:0000256" key="3">
    <source>
        <dbReference type="ARBA" id="ARBA00022692"/>
    </source>
</evidence>
<dbReference type="Gramene" id="OE9A079388T3">
    <property type="protein sequence ID" value="OE9A079388C3"/>
    <property type="gene ID" value="OE9A079388"/>
</dbReference>
<keyword evidence="5 7" id="KW-0472">Membrane</keyword>
<feature type="transmembrane region" description="Helical" evidence="7">
    <location>
        <begin position="149"/>
        <end position="168"/>
    </location>
</feature>
<dbReference type="InterPro" id="IPR020846">
    <property type="entry name" value="MFS_dom"/>
</dbReference>
<evidence type="ECO:0000256" key="4">
    <source>
        <dbReference type="ARBA" id="ARBA00022989"/>
    </source>
</evidence>
<dbReference type="Proteomes" id="UP000594638">
    <property type="component" value="Unassembled WGS sequence"/>
</dbReference>
<dbReference type="InterPro" id="IPR005829">
    <property type="entry name" value="Sugar_transporter_CS"/>
</dbReference>
<dbReference type="EMBL" id="CACTIH010007315">
    <property type="protein sequence ID" value="CAA3009295.1"/>
    <property type="molecule type" value="Genomic_DNA"/>
</dbReference>
<comment type="subcellular location">
    <subcellularLocation>
        <location evidence="1">Membrane</location>
        <topology evidence="1">Multi-pass membrane protein</topology>
    </subcellularLocation>
</comment>
<keyword evidence="2" id="KW-0813">Transport</keyword>
<dbReference type="PROSITE" id="PS50850">
    <property type="entry name" value="MFS"/>
    <property type="match status" value="1"/>
</dbReference>
<keyword evidence="3 7" id="KW-0812">Transmembrane</keyword>
<evidence type="ECO:0000256" key="2">
    <source>
        <dbReference type="ARBA" id="ARBA00022448"/>
    </source>
</evidence>
<evidence type="ECO:0000313" key="10">
    <source>
        <dbReference type="Proteomes" id="UP000594638"/>
    </source>
</evidence>
<dbReference type="Pfam" id="PF00083">
    <property type="entry name" value="Sugar_tr"/>
    <property type="match status" value="1"/>
</dbReference>
<feature type="transmembrane region" description="Helical" evidence="7">
    <location>
        <begin position="175"/>
        <end position="198"/>
    </location>
</feature>
<sequence length="510" mass="55902">MDVWWKHISSLLSAQSLFHMLQRLILNMGDQNIGYTLDEALSTVGFGTFQGLVLVFAGLGWVADAMEMTLISFIGPTVKSEWTLSPTEESLLTTAVFGGMLVGAFFWGFISDVYGRRMAMQGSVMIIGVSGLLSAFSPVYMSLIMYRCFLGFGVGGVHVFPAWFLEFISTSNRGAWLLVISTFWTLGSILGASLSWIVIPSLGWRWLLGLSSIPAFLVLLLSCFAPESPRYLYTKGRITDALGVLEKIALINRKELPTGILLCDQKIGLDEENSPSDETHLLSLTNKKRSYCETYFKSMLELFSSNLLGTTLLLWLLHFGYAFAYYGFQLLLSELSSGQIECGSITIHSENIQESSHYIDVFINSLAEVPGLIVAAILVDRLGRKLTMEILTILAFILVLPLLTHQNELVTTASLFGARMFVFAATSTLTIYTKEVYPTSARGTGCGLSTCVGRVGGMVCPLVAVGLVRGCHQTVAVILFEVVVFVSGFCVLLFPIETNGKDLTDIVSVE</sequence>
<evidence type="ECO:0000256" key="1">
    <source>
        <dbReference type="ARBA" id="ARBA00004141"/>
    </source>
</evidence>
<dbReference type="InterPro" id="IPR005828">
    <property type="entry name" value="MFS_sugar_transport-like"/>
</dbReference>
<name>A0A8S0TZS7_OLEEU</name>
<feature type="domain" description="Major facilitator superfamily (MFS) profile" evidence="8">
    <location>
        <begin position="53"/>
        <end position="499"/>
    </location>
</feature>
<feature type="transmembrane region" description="Helical" evidence="7">
    <location>
        <begin position="91"/>
        <end position="110"/>
    </location>
</feature>
<feature type="transmembrane region" description="Helical" evidence="7">
    <location>
        <begin position="409"/>
        <end position="432"/>
    </location>
</feature>
<dbReference type="GO" id="GO:0016020">
    <property type="term" value="C:membrane"/>
    <property type="evidence" value="ECO:0007669"/>
    <property type="project" value="UniProtKB-SubCell"/>
</dbReference>
<dbReference type="PANTHER" id="PTHR23511">
    <property type="entry name" value="SYNAPTIC VESICLE GLYCOPROTEIN 2"/>
    <property type="match status" value="1"/>
</dbReference>
<evidence type="ECO:0000313" key="9">
    <source>
        <dbReference type="EMBL" id="CAA3009295.1"/>
    </source>
</evidence>
<gene>
    <name evidence="9" type="ORF">OLEA9_A079388</name>
</gene>
<feature type="transmembrane region" description="Helical" evidence="7">
    <location>
        <begin position="204"/>
        <end position="225"/>
    </location>
</feature>
<protein>
    <submittedName>
        <fullName evidence="9">Synaptic vesicle transporter SV2 (Major facilitator superfamily)</fullName>
    </submittedName>
</protein>
<dbReference type="InterPro" id="IPR036259">
    <property type="entry name" value="MFS_trans_sf"/>
</dbReference>
<evidence type="ECO:0000259" key="8">
    <source>
        <dbReference type="PROSITE" id="PS50850"/>
    </source>
</evidence>
<dbReference type="PANTHER" id="PTHR23511:SF5">
    <property type="entry name" value="MAJOR FACILITATOR-TYPE TRANSPORTER HXNZ-RELATED"/>
    <property type="match status" value="1"/>
</dbReference>